<reference evidence="1" key="1">
    <citation type="submission" date="2022-11" db="EMBL/GenBank/DDBJ databases">
        <title>Centuries of genome instability and evolution in soft-shell clam transmissible cancer (bioRxiv).</title>
        <authorList>
            <person name="Hart S.F.M."/>
            <person name="Yonemitsu M.A."/>
            <person name="Giersch R.M."/>
            <person name="Beal B.F."/>
            <person name="Arriagada G."/>
            <person name="Davis B.W."/>
            <person name="Ostrander E.A."/>
            <person name="Goff S.P."/>
            <person name="Metzger M.J."/>
        </authorList>
    </citation>
    <scope>NUCLEOTIDE SEQUENCE</scope>
    <source>
        <strain evidence="1">MELC-2E11</strain>
        <tissue evidence="1">Siphon/mantle</tissue>
    </source>
</reference>
<accession>A0ABY7FUK4</accession>
<evidence type="ECO:0000313" key="1">
    <source>
        <dbReference type="EMBL" id="WAR24526.1"/>
    </source>
</evidence>
<gene>
    <name evidence="1" type="ORF">MAR_038195</name>
</gene>
<dbReference type="EMBL" id="CP111024">
    <property type="protein sequence ID" value="WAR24526.1"/>
    <property type="molecule type" value="Genomic_DNA"/>
</dbReference>
<dbReference type="Proteomes" id="UP001164746">
    <property type="component" value="Chromosome 13"/>
</dbReference>
<sequence>EHKLETDSTDHQLHRPIRKELSRLIWFERRLFRIYENDFNNIITSVDIPSVIAFMKEVESPYEVHPPVPW</sequence>
<evidence type="ECO:0000313" key="2">
    <source>
        <dbReference type="Proteomes" id="UP001164746"/>
    </source>
</evidence>
<proteinExistence type="predicted"/>
<organism evidence="1 2">
    <name type="scientific">Mya arenaria</name>
    <name type="common">Soft-shell clam</name>
    <dbReference type="NCBI Taxonomy" id="6604"/>
    <lineage>
        <taxon>Eukaryota</taxon>
        <taxon>Metazoa</taxon>
        <taxon>Spiralia</taxon>
        <taxon>Lophotrochozoa</taxon>
        <taxon>Mollusca</taxon>
        <taxon>Bivalvia</taxon>
        <taxon>Autobranchia</taxon>
        <taxon>Heteroconchia</taxon>
        <taxon>Euheterodonta</taxon>
        <taxon>Imparidentia</taxon>
        <taxon>Neoheterodontei</taxon>
        <taxon>Myida</taxon>
        <taxon>Myoidea</taxon>
        <taxon>Myidae</taxon>
        <taxon>Mya</taxon>
    </lineage>
</organism>
<protein>
    <submittedName>
        <fullName evidence="1">Uncharacterized protein</fullName>
    </submittedName>
</protein>
<keyword evidence="2" id="KW-1185">Reference proteome</keyword>
<feature type="non-terminal residue" evidence="1">
    <location>
        <position position="1"/>
    </location>
</feature>
<name>A0ABY7FUK4_MYAAR</name>